<dbReference type="EMBL" id="BNAU01000002">
    <property type="protein sequence ID" value="GHE88104.1"/>
    <property type="molecule type" value="Genomic_DNA"/>
</dbReference>
<proteinExistence type="predicted"/>
<comment type="caution">
    <text evidence="1">The sequence shown here is derived from an EMBL/GenBank/DDBJ whole genome shotgun (WGS) entry which is preliminary data.</text>
</comment>
<reference evidence="2" key="1">
    <citation type="journal article" date="2019" name="Int. J. Syst. Evol. Microbiol.">
        <title>The Global Catalogue of Microorganisms (GCM) 10K type strain sequencing project: providing services to taxonomists for standard genome sequencing and annotation.</title>
        <authorList>
            <consortium name="The Broad Institute Genomics Platform"/>
            <consortium name="The Broad Institute Genome Sequencing Center for Infectious Disease"/>
            <person name="Wu L."/>
            <person name="Ma J."/>
        </authorList>
    </citation>
    <scope>NUCLEOTIDE SEQUENCE [LARGE SCALE GENOMIC DNA]</scope>
    <source>
        <strain evidence="2">CGMCC 4.7677</strain>
    </source>
</reference>
<protein>
    <submittedName>
        <fullName evidence="1">Uncharacterized protein</fullName>
    </submittedName>
</protein>
<gene>
    <name evidence="1" type="ORF">GCM10017786_20070</name>
</gene>
<evidence type="ECO:0000313" key="2">
    <source>
        <dbReference type="Proteomes" id="UP000605897"/>
    </source>
</evidence>
<organism evidence="1 2">
    <name type="scientific">Amycolatopsis deserti</name>
    <dbReference type="NCBI Taxonomy" id="185696"/>
    <lineage>
        <taxon>Bacteria</taxon>
        <taxon>Bacillati</taxon>
        <taxon>Actinomycetota</taxon>
        <taxon>Actinomycetes</taxon>
        <taxon>Pseudonocardiales</taxon>
        <taxon>Pseudonocardiaceae</taxon>
        <taxon>Amycolatopsis</taxon>
    </lineage>
</organism>
<sequence>MILLRIDSCSGVLQSFGHHMSMVNFFQYRLKVGDVKIGEDGLDDCRRFGCSYELGYAKLLHRLTEAPFPTSRVGHSTLFLTAVHFTSCEVCIAVFAMVSSRGNDPEPVSECSPELRLVESFACT</sequence>
<accession>A0ABQ3ILQ7</accession>
<name>A0ABQ3ILQ7_9PSEU</name>
<evidence type="ECO:0000313" key="1">
    <source>
        <dbReference type="EMBL" id="GHE88104.1"/>
    </source>
</evidence>
<dbReference type="Proteomes" id="UP000605897">
    <property type="component" value="Unassembled WGS sequence"/>
</dbReference>
<keyword evidence="2" id="KW-1185">Reference proteome</keyword>